<dbReference type="Pfam" id="PF00515">
    <property type="entry name" value="TPR_1"/>
    <property type="match status" value="1"/>
</dbReference>
<organism evidence="3 5">
    <name type="scientific">Prevotella communis</name>
    <dbReference type="NCBI Taxonomy" id="2913614"/>
    <lineage>
        <taxon>Bacteria</taxon>
        <taxon>Pseudomonadati</taxon>
        <taxon>Bacteroidota</taxon>
        <taxon>Bacteroidia</taxon>
        <taxon>Bacteroidales</taxon>
        <taxon>Prevotellaceae</taxon>
        <taxon>Prevotella</taxon>
    </lineage>
</organism>
<dbReference type="AlphaFoldDB" id="A0A1H0FTI6"/>
<dbReference type="EMBL" id="FNCQ01000010">
    <property type="protein sequence ID" value="SDG82492.1"/>
    <property type="molecule type" value="Genomic_DNA"/>
</dbReference>
<proteinExistence type="predicted"/>
<evidence type="ECO:0000313" key="2">
    <source>
        <dbReference type="EMBL" id="SDG82492.1"/>
    </source>
</evidence>
<dbReference type="OrthoDB" id="1122525at2"/>
<protein>
    <submittedName>
        <fullName evidence="3">Tetratricopeptide repeat-containing protein</fullName>
    </submittedName>
</protein>
<reference evidence="3 4" key="1">
    <citation type="submission" date="2016-10" db="EMBL/GenBank/DDBJ databases">
        <authorList>
            <person name="Varghese N."/>
            <person name="Submissions S."/>
        </authorList>
    </citation>
    <scope>NUCLEOTIDE SEQUENCE</scope>
    <source>
        <strain evidence="3">BP1-145</strain>
        <strain evidence="4">BP1-148</strain>
    </source>
</reference>
<dbReference type="Proteomes" id="UP000199134">
    <property type="component" value="Unassembled WGS sequence"/>
</dbReference>
<dbReference type="EMBL" id="FNIW01000006">
    <property type="protein sequence ID" value="SDN97966.1"/>
    <property type="molecule type" value="Genomic_DNA"/>
</dbReference>
<dbReference type="PROSITE" id="PS50005">
    <property type="entry name" value="TPR"/>
    <property type="match status" value="1"/>
</dbReference>
<dbReference type="Proteomes" id="UP000198779">
    <property type="component" value="Unassembled WGS sequence"/>
</dbReference>
<dbReference type="SUPFAM" id="SSF48452">
    <property type="entry name" value="TPR-like"/>
    <property type="match status" value="1"/>
</dbReference>
<keyword evidence="4" id="KW-1185">Reference proteome</keyword>
<sequence length="65" mass="7712">MKSEKFASAQEWYEKGNAFRKESKWHEAINCYIRAIELDPDSPAVEAKRMLDDIMAFYCKDMYNP</sequence>
<reference evidence="2 5" key="2">
    <citation type="submission" date="2016-10" db="EMBL/GenBank/DDBJ databases">
        <authorList>
            <person name="de Groot N.N."/>
        </authorList>
    </citation>
    <scope>NUCLEOTIDE SEQUENCE [LARGE SCALE GENOMIC DNA]</scope>
    <source>
        <strain evidence="5">BP1-145</strain>
        <strain evidence="2">BP1-148</strain>
    </source>
</reference>
<accession>A0A1H0FTI6</accession>
<name>A0A1H0FTI6_9BACT</name>
<feature type="repeat" description="TPR" evidence="1">
    <location>
        <begin position="9"/>
        <end position="42"/>
    </location>
</feature>
<dbReference type="SMART" id="SM00028">
    <property type="entry name" value="TPR"/>
    <property type="match status" value="1"/>
</dbReference>
<evidence type="ECO:0000313" key="3">
    <source>
        <dbReference type="EMBL" id="SDN97966.1"/>
    </source>
</evidence>
<dbReference type="RefSeq" id="WP_091817959.1">
    <property type="nucleotide sequence ID" value="NZ_CP091790.1"/>
</dbReference>
<accession>A0A1G7XE44</accession>
<dbReference type="STRING" id="645274.SAMN04487901_11069"/>
<evidence type="ECO:0000313" key="4">
    <source>
        <dbReference type="Proteomes" id="UP000198779"/>
    </source>
</evidence>
<dbReference type="InterPro" id="IPR019734">
    <property type="entry name" value="TPR_rpt"/>
</dbReference>
<evidence type="ECO:0000313" key="5">
    <source>
        <dbReference type="Proteomes" id="UP000199134"/>
    </source>
</evidence>
<dbReference type="InterPro" id="IPR011990">
    <property type="entry name" value="TPR-like_helical_dom_sf"/>
</dbReference>
<dbReference type="Gene3D" id="1.25.40.10">
    <property type="entry name" value="Tetratricopeptide repeat domain"/>
    <property type="match status" value="1"/>
</dbReference>
<evidence type="ECO:0000256" key="1">
    <source>
        <dbReference type="PROSITE-ProRule" id="PRU00339"/>
    </source>
</evidence>
<keyword evidence="1" id="KW-0802">TPR repeat</keyword>
<gene>
    <name evidence="3" type="ORF">SAMN04487900_10690</name>
    <name evidence="2" type="ORF">SAMN04487901_11069</name>
</gene>